<feature type="region of interest" description="Disordered" evidence="1">
    <location>
        <begin position="1"/>
        <end position="22"/>
    </location>
</feature>
<feature type="region of interest" description="Disordered" evidence="1">
    <location>
        <begin position="1312"/>
        <end position="1331"/>
    </location>
</feature>
<sequence length="1380" mass="149198">MPTPPAPRQRVSEPPAHPPSQISIALIDGTDLQRADALAASADSLLSGGDSAESHSESQAERRRTGRAQRHWRRRAWARYLQAARAFSRAALEQRVMARAARRCHARQLARRALAGLLKLGQGNVRGVSAAAVEQQHPTPCALRSDADTGSSARPHGGISGSTRTAAAHHHPQSAAPRHDITAAELSKAARAAAPAAARYDEVEVRAAALGGQVTAAAVALRHRRTLLLLRALRMWTREACLRCGLRERTQMAALLSRTALLARSVAAWRGSSGGGDAGSGDGGGGGSSGGGGPISAAGAAVAAPQAAAAAQQRNGGSPLACSTSVDESAPLPPPPLRRAPALDTVLRGGALPGGYAGAAATATAADTHTTAASLAQLRLGQLLMTSRQADMSSITIGSSVDFSSSDARSPAMIAQRTCSGRLQARSAGLGGAAAALLPVAAPATAAVAVMQRRARSYCRDTPRTTAEESPMWRHGGGGGGDQSLEVGGLDPLDDRLGGVPQPHPYPQVPQTAAAATRAQARQRSNKVTLALNTPLSTSSLGQQQHPVPHPSPALSHHGSDLYARSMSSCAALSAGSWSVASSGVSALRDAAVAVRLRRQLRAGLVRWVDGVLALQQRSSADSVSTTGARLLQQRRAVQQWLVATRRPRTRSTAASTSAAAAAGAAAAATALRAVRQWQRSAAARARLRCAAETWRTLRPRFLAAATLRAWRQRCAPAARRRRRQHITSGHIRRNVLRHAVAQWRGSALAAAGAVRVAALADATRTRLMQSRTVDRWHCCLQRQVRMRAIGSRVLARWALTRWRRSALAPTLAATDHIRLRQLTRGYSALLGAMQRRRSLQLSSAAHNCTMTEQAICKWRRAARGKVPFMALLAGSRARRLLKQWASSARLACSTHRILSAAQQRSALHHCSSALQLWRRRAREQSAVEWGVQQAAATWLRAQLGRGVREWSHFVATQRAHRRQQLLRRRGLALLQWRARHLCARNISRRRAALAATAAAAVAALTKQRALRTWQRSAGELARRRSLAPRFTQRYVFGLWRANAAARRRDRAAHRRALRHRCRRRALLAVRTLLQSAHQRKTERAAALTAQQHWRRRQQCAGAAALHIGARRWRRRTRHLDFARALRLRRAAAGAWVRRTRVAHLLRCRRAAADAWAHRCAGLRAAARLLDFAAARRAQRRAARLAAAANATRGIKVGVQVWAHNRVRAAAAAELCVAAAAIARARVLAAAVAQWRTAGQLQQVHIAAVHRAEAKWALTARRRVVREWRAGAAAARVNSAQQDVATLNWGSTLLRRVMRAWQGWAALQHHQQQQQQELHEQRRSQSPPARRQHYRIHLLRSQHLLQPMQAQEGPACSNAGCRCVLPLPQPSRSATAAAKG</sequence>
<evidence type="ECO:0000313" key="3">
    <source>
        <dbReference type="Proteomes" id="UP000664859"/>
    </source>
</evidence>
<evidence type="ECO:0000313" key="2">
    <source>
        <dbReference type="EMBL" id="KAG5186796.1"/>
    </source>
</evidence>
<feature type="region of interest" description="Disordered" evidence="1">
    <location>
        <begin position="538"/>
        <end position="560"/>
    </location>
</feature>
<name>A0A835Z4S6_9STRA</name>
<organism evidence="2 3">
    <name type="scientific">Tribonema minus</name>
    <dbReference type="NCBI Taxonomy" id="303371"/>
    <lineage>
        <taxon>Eukaryota</taxon>
        <taxon>Sar</taxon>
        <taxon>Stramenopiles</taxon>
        <taxon>Ochrophyta</taxon>
        <taxon>PX clade</taxon>
        <taxon>Xanthophyceae</taxon>
        <taxon>Tribonematales</taxon>
        <taxon>Tribonemataceae</taxon>
        <taxon>Tribonema</taxon>
    </lineage>
</organism>
<dbReference type="Proteomes" id="UP000664859">
    <property type="component" value="Unassembled WGS sequence"/>
</dbReference>
<dbReference type="EMBL" id="JAFCMP010000102">
    <property type="protein sequence ID" value="KAG5186796.1"/>
    <property type="molecule type" value="Genomic_DNA"/>
</dbReference>
<feature type="compositionally biased region" description="Basic and acidic residues" evidence="1">
    <location>
        <begin position="52"/>
        <end position="63"/>
    </location>
</feature>
<feature type="region of interest" description="Disordered" evidence="1">
    <location>
        <begin position="314"/>
        <end position="341"/>
    </location>
</feature>
<gene>
    <name evidence="2" type="ORF">JKP88DRAFT_254316</name>
</gene>
<reference evidence="2" key="1">
    <citation type="submission" date="2021-02" db="EMBL/GenBank/DDBJ databases">
        <title>First Annotated Genome of the Yellow-green Alga Tribonema minus.</title>
        <authorList>
            <person name="Mahan K.M."/>
        </authorList>
    </citation>
    <scope>NUCLEOTIDE SEQUENCE</scope>
    <source>
        <strain evidence="2">UTEX B ZZ1240</strain>
    </source>
</reference>
<evidence type="ECO:0000256" key="1">
    <source>
        <dbReference type="SAM" id="MobiDB-lite"/>
    </source>
</evidence>
<keyword evidence="3" id="KW-1185">Reference proteome</keyword>
<feature type="region of interest" description="Disordered" evidence="1">
    <location>
        <begin position="272"/>
        <end position="292"/>
    </location>
</feature>
<comment type="caution">
    <text evidence="2">The sequence shown here is derived from an EMBL/GenBank/DDBJ whole genome shotgun (WGS) entry which is preliminary data.</text>
</comment>
<feature type="compositionally biased region" description="Low complexity" evidence="1">
    <location>
        <begin position="509"/>
        <end position="523"/>
    </location>
</feature>
<evidence type="ECO:0008006" key="4">
    <source>
        <dbReference type="Google" id="ProtNLM"/>
    </source>
</evidence>
<feature type="region of interest" description="Disordered" evidence="1">
    <location>
        <begin position="497"/>
        <end position="526"/>
    </location>
</feature>
<feature type="region of interest" description="Disordered" evidence="1">
    <location>
        <begin position="460"/>
        <end position="485"/>
    </location>
</feature>
<feature type="region of interest" description="Disordered" evidence="1">
    <location>
        <begin position="136"/>
        <end position="179"/>
    </location>
</feature>
<proteinExistence type="predicted"/>
<accession>A0A835Z4S6</accession>
<feature type="region of interest" description="Disordered" evidence="1">
    <location>
        <begin position="45"/>
        <end position="72"/>
    </location>
</feature>
<protein>
    <recommendedName>
        <fullName evidence="4">Sfi1 spindle body domain-containing protein</fullName>
    </recommendedName>
</protein>